<proteinExistence type="predicted"/>
<feature type="signal peptide" evidence="1">
    <location>
        <begin position="1"/>
        <end position="20"/>
    </location>
</feature>
<evidence type="ECO:0000256" key="1">
    <source>
        <dbReference type="SAM" id="SignalP"/>
    </source>
</evidence>
<dbReference type="AlphaFoldDB" id="A0A167PBA1"/>
<gene>
    <name evidence="2" type="ORF">CALVIDRAFT_535228</name>
</gene>
<evidence type="ECO:0000313" key="2">
    <source>
        <dbReference type="EMBL" id="KZO98606.1"/>
    </source>
</evidence>
<accession>A0A167PBA1</accession>
<keyword evidence="1" id="KW-0732">Signal</keyword>
<dbReference type="EMBL" id="KV417275">
    <property type="protein sequence ID" value="KZO98606.1"/>
    <property type="molecule type" value="Genomic_DNA"/>
</dbReference>
<organism evidence="2 3">
    <name type="scientific">Calocera viscosa (strain TUFC12733)</name>
    <dbReference type="NCBI Taxonomy" id="1330018"/>
    <lineage>
        <taxon>Eukaryota</taxon>
        <taxon>Fungi</taxon>
        <taxon>Dikarya</taxon>
        <taxon>Basidiomycota</taxon>
        <taxon>Agaricomycotina</taxon>
        <taxon>Dacrymycetes</taxon>
        <taxon>Dacrymycetales</taxon>
        <taxon>Dacrymycetaceae</taxon>
        <taxon>Calocera</taxon>
    </lineage>
</organism>
<keyword evidence="3" id="KW-1185">Reference proteome</keyword>
<dbReference type="Proteomes" id="UP000076738">
    <property type="component" value="Unassembled WGS sequence"/>
</dbReference>
<name>A0A167PBA1_CALVF</name>
<evidence type="ECO:0000313" key="3">
    <source>
        <dbReference type="Proteomes" id="UP000076738"/>
    </source>
</evidence>
<feature type="chain" id="PRO_5007891115" evidence="1">
    <location>
        <begin position="21"/>
        <end position="73"/>
    </location>
</feature>
<protein>
    <submittedName>
        <fullName evidence="2">Uncharacterized protein</fullName>
    </submittedName>
</protein>
<sequence length="73" mass="8392">MASAAPIALFFSLLWPGIRFRLTGRDKKWEEVELLLQFHRQQLQFLAWKTEPECSKINNLSDLMERSRGAGGG</sequence>
<reference evidence="2 3" key="1">
    <citation type="journal article" date="2016" name="Mol. Biol. Evol.">
        <title>Comparative Genomics of Early-Diverging Mushroom-Forming Fungi Provides Insights into the Origins of Lignocellulose Decay Capabilities.</title>
        <authorList>
            <person name="Nagy L.G."/>
            <person name="Riley R."/>
            <person name="Tritt A."/>
            <person name="Adam C."/>
            <person name="Daum C."/>
            <person name="Floudas D."/>
            <person name="Sun H."/>
            <person name="Yadav J.S."/>
            <person name="Pangilinan J."/>
            <person name="Larsson K.H."/>
            <person name="Matsuura K."/>
            <person name="Barry K."/>
            <person name="Labutti K."/>
            <person name="Kuo R."/>
            <person name="Ohm R.A."/>
            <person name="Bhattacharya S.S."/>
            <person name="Shirouzu T."/>
            <person name="Yoshinaga Y."/>
            <person name="Martin F.M."/>
            <person name="Grigoriev I.V."/>
            <person name="Hibbett D.S."/>
        </authorList>
    </citation>
    <scope>NUCLEOTIDE SEQUENCE [LARGE SCALE GENOMIC DNA]</scope>
    <source>
        <strain evidence="2 3">TUFC12733</strain>
    </source>
</reference>